<dbReference type="Pfam" id="PF10078">
    <property type="entry name" value="DUF2316"/>
    <property type="match status" value="1"/>
</dbReference>
<dbReference type="eggNOG" id="COG4367">
    <property type="taxonomic scope" value="Bacteria"/>
</dbReference>
<evidence type="ECO:0000313" key="1">
    <source>
        <dbReference type="EMBL" id="GAF36902.1"/>
    </source>
</evidence>
<dbReference type="AlphaFoldDB" id="X0PIF2"/>
<proteinExistence type="predicted"/>
<dbReference type="RefSeq" id="WP_035179951.1">
    <property type="nucleotide sequence ID" value="NZ_AZFY01000104.1"/>
</dbReference>
<sequence>MSLTADEIAATIDELQRNFDLANVSLETAAADLHTTPVHLKQVLNLKVTRIEEPWILRNYLVKVILDHEKEPYPFSKLTGNPRRYQFLNHQFIQAGKLA</sequence>
<dbReference type="InterPro" id="IPR018757">
    <property type="entry name" value="DUF2316"/>
</dbReference>
<evidence type="ECO:0008006" key="5">
    <source>
        <dbReference type="Google" id="ProtNLM"/>
    </source>
</evidence>
<dbReference type="STRING" id="1423743.FD41_GL000642"/>
<dbReference type="EMBL" id="AZFY01000104">
    <property type="protein sequence ID" value="KRM06368.1"/>
    <property type="molecule type" value="Genomic_DNA"/>
</dbReference>
<gene>
    <name evidence="2" type="ORF">FD41_GL000642</name>
    <name evidence="1" type="ORF">JCM14108_1897</name>
</gene>
<comment type="caution">
    <text evidence="1">The sequence shown here is derived from an EMBL/GenBank/DDBJ whole genome shotgun (WGS) entry which is preliminary data.</text>
</comment>
<evidence type="ECO:0000313" key="2">
    <source>
        <dbReference type="EMBL" id="KRM06368.1"/>
    </source>
</evidence>
<dbReference type="Proteomes" id="UP000051966">
    <property type="component" value="Unassembled WGS sequence"/>
</dbReference>
<name>X0PIF2_9LACO</name>
<reference evidence="1" key="1">
    <citation type="journal article" date="2014" name="Genome Announc.">
        <title>Draft Genome Sequences of Two Lactobacillus Strains, L. farraginis JCM 14108T and L. composti JCM 14202T, Isolated from Compost of Distilled Shochu Residue.</title>
        <authorList>
            <person name="Yuki M."/>
            <person name="Oshima K."/>
            <person name="Suda W."/>
            <person name="Kitahara M."/>
            <person name="Kitamura K."/>
            <person name="Iida T."/>
            <person name="Hattori M."/>
            <person name="Ohkuma M."/>
        </authorList>
    </citation>
    <scope>NUCLEOTIDE SEQUENCE [LARGE SCALE GENOMIC DNA]</scope>
    <source>
        <strain evidence="1">JCM 14108</strain>
    </source>
</reference>
<protein>
    <recommendedName>
        <fullName evidence="5">DUF2316 family protein</fullName>
    </recommendedName>
</protein>
<dbReference type="Proteomes" id="UP000019488">
    <property type="component" value="Unassembled WGS sequence"/>
</dbReference>
<dbReference type="EMBL" id="BAKI01000019">
    <property type="protein sequence ID" value="GAF36902.1"/>
    <property type="molecule type" value="Genomic_DNA"/>
</dbReference>
<dbReference type="PATRIC" id="fig|1423743.5.peg.656"/>
<evidence type="ECO:0000313" key="4">
    <source>
        <dbReference type="Proteomes" id="UP000051966"/>
    </source>
</evidence>
<reference evidence="2 4" key="2">
    <citation type="journal article" date="2015" name="Genome Announc.">
        <title>Expanding the biotechnology potential of lactobacilli through comparative genomics of 213 strains and associated genera.</title>
        <authorList>
            <person name="Sun Z."/>
            <person name="Harris H.M."/>
            <person name="McCann A."/>
            <person name="Guo C."/>
            <person name="Argimon S."/>
            <person name="Zhang W."/>
            <person name="Yang X."/>
            <person name="Jeffery I.B."/>
            <person name="Cooney J.C."/>
            <person name="Kagawa T.F."/>
            <person name="Liu W."/>
            <person name="Song Y."/>
            <person name="Salvetti E."/>
            <person name="Wrobel A."/>
            <person name="Rasinkangas P."/>
            <person name="Parkhill J."/>
            <person name="Rea M.C."/>
            <person name="O'Sullivan O."/>
            <person name="Ritari J."/>
            <person name="Douillard F.P."/>
            <person name="Paul Ross R."/>
            <person name="Yang R."/>
            <person name="Briner A.E."/>
            <person name="Felis G.E."/>
            <person name="de Vos W.M."/>
            <person name="Barrangou R."/>
            <person name="Klaenhammer T.R."/>
            <person name="Caufield P.W."/>
            <person name="Cui Y."/>
            <person name="Zhang H."/>
            <person name="O'Toole P.W."/>
        </authorList>
    </citation>
    <scope>NUCLEOTIDE SEQUENCE [LARGE SCALE GENOMIC DNA]</scope>
    <source>
        <strain evidence="2 4">DSM 18382</strain>
    </source>
</reference>
<organism evidence="1 3">
    <name type="scientific">Lentilactobacillus farraginis DSM 18382 = JCM 14108</name>
    <dbReference type="NCBI Taxonomy" id="1423743"/>
    <lineage>
        <taxon>Bacteria</taxon>
        <taxon>Bacillati</taxon>
        <taxon>Bacillota</taxon>
        <taxon>Bacilli</taxon>
        <taxon>Lactobacillales</taxon>
        <taxon>Lactobacillaceae</taxon>
        <taxon>Lentilactobacillus</taxon>
    </lineage>
</organism>
<keyword evidence="4" id="KW-1185">Reference proteome</keyword>
<evidence type="ECO:0000313" key="3">
    <source>
        <dbReference type="Proteomes" id="UP000019488"/>
    </source>
</evidence>
<accession>X0PIF2</accession>
<dbReference type="OrthoDB" id="3233189at2"/>